<dbReference type="InterPro" id="IPR018376">
    <property type="entry name" value="Enoyl-CoA_hyd/isom_CS"/>
</dbReference>
<dbReference type="EMBL" id="JFHR01000056">
    <property type="protein sequence ID" value="KEQ52014.1"/>
    <property type="molecule type" value="Genomic_DNA"/>
</dbReference>
<comment type="similarity">
    <text evidence="1 2">Belongs to the enoyl-CoA hydratase/isomerase family.</text>
</comment>
<gene>
    <name evidence="3" type="ORF">BV95_03698</name>
</gene>
<dbReference type="InterPro" id="IPR029045">
    <property type="entry name" value="ClpP/crotonase-like_dom_sf"/>
</dbReference>
<evidence type="ECO:0000256" key="2">
    <source>
        <dbReference type="RuleBase" id="RU003707"/>
    </source>
</evidence>
<proteinExistence type="inferred from homology"/>
<protein>
    <submittedName>
        <fullName evidence="3">Enoyl-CoA hydratase/isomerase</fullName>
    </submittedName>
</protein>
<sequence>MTNSTSPLIVEERGAALHVTLNRPERLNAMDPVLVTELRDLFTSLYWRHDLRAVVLTGAGRGFCAGLDIVDADRAAGNDVGEVLIAQRRISEIVIAMRRCPQPIVALINGPASGGGFALALAADIRVATPALKMNAAFIRLGLSACDIGVSYFLPRMVGSSVAADYMLTGRSFDTDAALRHGLVSRIVEQEDLAATGDEILDSLLHATPLGLRLTKEALNFAIDAPGLEAAVAMEDRNQALTAQGPDFAEGIAAFREKRKPKFAGSRRAFATE</sequence>
<accession>A0A081R9Z1</accession>
<dbReference type="PANTHER" id="PTHR43459:SF1">
    <property type="entry name" value="EG:BACN32G11.4 PROTEIN"/>
    <property type="match status" value="1"/>
</dbReference>
<dbReference type="SUPFAM" id="SSF52096">
    <property type="entry name" value="ClpP/crotonase"/>
    <property type="match status" value="1"/>
</dbReference>
<dbReference type="PATRIC" id="fig|46429.4.peg.3685"/>
<keyword evidence="3" id="KW-0413">Isomerase</keyword>
<dbReference type="Gene3D" id="1.10.12.10">
    <property type="entry name" value="Lyase 2-enoyl-coa Hydratase, Chain A, domain 2"/>
    <property type="match status" value="1"/>
</dbReference>
<dbReference type="InterPro" id="IPR001753">
    <property type="entry name" value="Enoyl-CoA_hydra/iso"/>
</dbReference>
<dbReference type="PANTHER" id="PTHR43459">
    <property type="entry name" value="ENOYL-COA HYDRATASE"/>
    <property type="match status" value="1"/>
</dbReference>
<dbReference type="Proteomes" id="UP000028411">
    <property type="component" value="Unassembled WGS sequence"/>
</dbReference>
<reference evidence="3 4" key="1">
    <citation type="submission" date="2014-02" db="EMBL/GenBank/DDBJ databases">
        <title>Whole genome sequence of Sphingobium chlorophenolicum NBRC 16172.</title>
        <authorList>
            <person name="Gan H.M."/>
            <person name="Gan H.Y."/>
            <person name="Chew T.H."/>
            <person name="Savka M.A."/>
        </authorList>
    </citation>
    <scope>NUCLEOTIDE SEQUENCE [LARGE SCALE GENOMIC DNA]</scope>
    <source>
        <strain evidence="3 4">NBRC 16172</strain>
    </source>
</reference>
<evidence type="ECO:0000256" key="1">
    <source>
        <dbReference type="ARBA" id="ARBA00005254"/>
    </source>
</evidence>
<dbReference type="Gene3D" id="3.90.226.10">
    <property type="entry name" value="2-enoyl-CoA Hydratase, Chain A, domain 1"/>
    <property type="match status" value="1"/>
</dbReference>
<evidence type="ECO:0000313" key="4">
    <source>
        <dbReference type="Proteomes" id="UP000028411"/>
    </source>
</evidence>
<organism evidence="3 4">
    <name type="scientific">Sphingobium chlorophenolicum</name>
    <dbReference type="NCBI Taxonomy" id="46429"/>
    <lineage>
        <taxon>Bacteria</taxon>
        <taxon>Pseudomonadati</taxon>
        <taxon>Pseudomonadota</taxon>
        <taxon>Alphaproteobacteria</taxon>
        <taxon>Sphingomonadales</taxon>
        <taxon>Sphingomonadaceae</taxon>
        <taxon>Sphingobium</taxon>
    </lineage>
</organism>
<dbReference type="eggNOG" id="COG1024">
    <property type="taxonomic scope" value="Bacteria"/>
</dbReference>
<dbReference type="RefSeq" id="WP_037455413.1">
    <property type="nucleotide sequence ID" value="NZ_JFHR01000056.1"/>
</dbReference>
<dbReference type="OrthoDB" id="9777711at2"/>
<dbReference type="InterPro" id="IPR014748">
    <property type="entry name" value="Enoyl-CoA_hydra_C"/>
</dbReference>
<comment type="caution">
    <text evidence="3">The sequence shown here is derived from an EMBL/GenBank/DDBJ whole genome shotgun (WGS) entry which is preliminary data.</text>
</comment>
<dbReference type="GO" id="GO:0016853">
    <property type="term" value="F:isomerase activity"/>
    <property type="evidence" value="ECO:0007669"/>
    <property type="project" value="UniProtKB-KW"/>
</dbReference>
<dbReference type="PROSITE" id="PS00166">
    <property type="entry name" value="ENOYL_COA_HYDRATASE"/>
    <property type="match status" value="1"/>
</dbReference>
<name>A0A081R9Z1_SPHCR</name>
<dbReference type="Pfam" id="PF00378">
    <property type="entry name" value="ECH_1"/>
    <property type="match status" value="1"/>
</dbReference>
<dbReference type="AlphaFoldDB" id="A0A081R9Z1"/>
<evidence type="ECO:0000313" key="3">
    <source>
        <dbReference type="EMBL" id="KEQ52014.1"/>
    </source>
</evidence>
<dbReference type="CDD" id="cd06558">
    <property type="entry name" value="crotonase-like"/>
    <property type="match status" value="1"/>
</dbReference>